<sequence length="110" mass="12092">MQVHAFNPHPLFMHELRRNLMLNGLDGSICLHESAVSNRSNARVSLEYAVGSGIVGQPHAHEHGRHTWAEVNTTTLDDWAAMAAPQLLAQQPAFLLVKLDVEGAAALPWH</sequence>
<dbReference type="InterPro" id="IPR029063">
    <property type="entry name" value="SAM-dependent_MTases_sf"/>
</dbReference>
<dbReference type="NCBIfam" id="TIGR01444">
    <property type="entry name" value="fkbM_fam"/>
    <property type="match status" value="1"/>
</dbReference>
<accession>A0A7S3FF08</accession>
<gene>
    <name evidence="1" type="ORF">HERI1096_LOCUS35625</name>
</gene>
<evidence type="ECO:0000313" key="1">
    <source>
        <dbReference type="EMBL" id="CAE0145011.1"/>
    </source>
</evidence>
<dbReference type="SUPFAM" id="SSF53335">
    <property type="entry name" value="S-adenosyl-L-methionine-dependent methyltransferases"/>
    <property type="match status" value="1"/>
</dbReference>
<dbReference type="InterPro" id="IPR006342">
    <property type="entry name" value="FkbM_mtfrase"/>
</dbReference>
<reference evidence="1" key="1">
    <citation type="submission" date="2021-01" db="EMBL/GenBank/DDBJ databases">
        <authorList>
            <person name="Corre E."/>
            <person name="Pelletier E."/>
            <person name="Niang G."/>
            <person name="Scheremetjew M."/>
            <person name="Finn R."/>
            <person name="Kale V."/>
            <person name="Holt S."/>
            <person name="Cochrane G."/>
            <person name="Meng A."/>
            <person name="Brown T."/>
            <person name="Cohen L."/>
        </authorList>
    </citation>
    <scope>NUCLEOTIDE SEQUENCE</scope>
    <source>
        <strain evidence="1">CCMP281</strain>
    </source>
</reference>
<protein>
    <submittedName>
        <fullName evidence="1">Uncharacterized protein</fullName>
    </submittedName>
</protein>
<name>A0A7S3FF08_9EUKA</name>
<organism evidence="1">
    <name type="scientific">Haptolina ericina</name>
    <dbReference type="NCBI Taxonomy" id="156174"/>
    <lineage>
        <taxon>Eukaryota</taxon>
        <taxon>Haptista</taxon>
        <taxon>Haptophyta</taxon>
        <taxon>Prymnesiophyceae</taxon>
        <taxon>Prymnesiales</taxon>
        <taxon>Prymnesiaceae</taxon>
        <taxon>Haptolina</taxon>
    </lineage>
</organism>
<dbReference type="Gene3D" id="3.40.50.150">
    <property type="entry name" value="Vaccinia Virus protein VP39"/>
    <property type="match status" value="1"/>
</dbReference>
<proteinExistence type="predicted"/>
<dbReference type="AlphaFoldDB" id="A0A7S3FF08"/>
<dbReference type="EMBL" id="HBHX01064334">
    <property type="protein sequence ID" value="CAE0145011.1"/>
    <property type="molecule type" value="Transcribed_RNA"/>
</dbReference>